<name>A0ABN2D7A4_9ACTN</name>
<evidence type="ECO:0000256" key="1">
    <source>
        <dbReference type="PROSITE-ProRule" id="PRU00464"/>
    </source>
</evidence>
<dbReference type="Gene3D" id="3.30.428.10">
    <property type="entry name" value="HIT-like"/>
    <property type="match status" value="1"/>
</dbReference>
<proteinExistence type="predicted"/>
<feature type="domain" description="HIT" evidence="2">
    <location>
        <begin position="12"/>
        <end position="126"/>
    </location>
</feature>
<dbReference type="EMBL" id="BAAAND010000001">
    <property type="protein sequence ID" value="GAA1571660.1"/>
    <property type="molecule type" value="Genomic_DNA"/>
</dbReference>
<dbReference type="PROSITE" id="PS51084">
    <property type="entry name" value="HIT_2"/>
    <property type="match status" value="1"/>
</dbReference>
<gene>
    <name evidence="3" type="ORF">GCM10009742_12980</name>
</gene>
<organism evidence="3 4">
    <name type="scientific">Kribbella karoonensis</name>
    <dbReference type="NCBI Taxonomy" id="324851"/>
    <lineage>
        <taxon>Bacteria</taxon>
        <taxon>Bacillati</taxon>
        <taxon>Actinomycetota</taxon>
        <taxon>Actinomycetes</taxon>
        <taxon>Propionibacteriales</taxon>
        <taxon>Kribbellaceae</taxon>
        <taxon>Kribbella</taxon>
    </lineage>
</organism>
<dbReference type="RefSeq" id="WP_344188460.1">
    <property type="nucleotide sequence ID" value="NZ_BAAAND010000001.1"/>
</dbReference>
<comment type="caution">
    <text evidence="3">The sequence shown here is derived from an EMBL/GenBank/DDBJ whole genome shotgun (WGS) entry which is preliminary data.</text>
</comment>
<accession>A0ABN2D7A4</accession>
<dbReference type="InterPro" id="IPR036265">
    <property type="entry name" value="HIT-like_sf"/>
</dbReference>
<dbReference type="InterPro" id="IPR011146">
    <property type="entry name" value="HIT-like"/>
</dbReference>
<sequence>MFNHAPDGYDCPFCRLAAGGEDELTAQHDIVLRRERTLAFVASRWWPNNQGHVLVVPTTHHENLYDLPPAAGHAVHDVVREVAIAMRSTYNCQGISTRQHNEPAGYQDAWHYHVHVFPRYPDDNLYNTRHLREPATATQREPYVQRLLSYFAQQQASQ</sequence>
<reference evidence="3 4" key="1">
    <citation type="journal article" date="2019" name="Int. J. Syst. Evol. Microbiol.">
        <title>The Global Catalogue of Microorganisms (GCM) 10K type strain sequencing project: providing services to taxonomists for standard genome sequencing and annotation.</title>
        <authorList>
            <consortium name="The Broad Institute Genomics Platform"/>
            <consortium name="The Broad Institute Genome Sequencing Center for Infectious Disease"/>
            <person name="Wu L."/>
            <person name="Ma J."/>
        </authorList>
    </citation>
    <scope>NUCLEOTIDE SEQUENCE [LARGE SCALE GENOMIC DNA]</scope>
    <source>
        <strain evidence="3 4">JCM 14304</strain>
    </source>
</reference>
<evidence type="ECO:0000313" key="4">
    <source>
        <dbReference type="Proteomes" id="UP001500190"/>
    </source>
</evidence>
<dbReference type="SUPFAM" id="SSF54197">
    <property type="entry name" value="HIT-like"/>
    <property type="match status" value="1"/>
</dbReference>
<dbReference type="PANTHER" id="PTHR46648">
    <property type="entry name" value="HIT FAMILY PROTEIN 1"/>
    <property type="match status" value="1"/>
</dbReference>
<protein>
    <recommendedName>
        <fullName evidence="2">HIT domain-containing protein</fullName>
    </recommendedName>
</protein>
<evidence type="ECO:0000313" key="3">
    <source>
        <dbReference type="EMBL" id="GAA1571660.1"/>
    </source>
</evidence>
<feature type="short sequence motif" description="Histidine triad motif" evidence="1">
    <location>
        <begin position="111"/>
        <end position="115"/>
    </location>
</feature>
<evidence type="ECO:0000259" key="2">
    <source>
        <dbReference type="PROSITE" id="PS51084"/>
    </source>
</evidence>
<dbReference type="Pfam" id="PF01230">
    <property type="entry name" value="HIT"/>
    <property type="match status" value="1"/>
</dbReference>
<dbReference type="InterPro" id="IPR001310">
    <property type="entry name" value="Histidine_triad_HIT"/>
</dbReference>
<dbReference type="Proteomes" id="UP001500190">
    <property type="component" value="Unassembled WGS sequence"/>
</dbReference>
<dbReference type="PANTHER" id="PTHR46648:SF1">
    <property type="entry name" value="ADENOSINE 5'-MONOPHOSPHORAMIDASE HNT1"/>
    <property type="match status" value="1"/>
</dbReference>
<keyword evidence="4" id="KW-1185">Reference proteome</keyword>